<evidence type="ECO:0000259" key="1">
    <source>
        <dbReference type="Pfam" id="PF04289"/>
    </source>
</evidence>
<evidence type="ECO:0000313" key="4">
    <source>
        <dbReference type="Proteomes" id="UP001139308"/>
    </source>
</evidence>
<dbReference type="Gene3D" id="2.30.110.10">
    <property type="entry name" value="Electron Transport, Fmn-binding Protein, Chain A"/>
    <property type="match status" value="1"/>
</dbReference>
<dbReference type="RefSeq" id="WP_238465943.1">
    <property type="nucleotide sequence ID" value="NZ_JAKLJA010000021.1"/>
</dbReference>
<keyword evidence="4" id="KW-1185">Reference proteome</keyword>
<organism evidence="3 4">
    <name type="scientific">Paraburkholderia tagetis</name>
    <dbReference type="NCBI Taxonomy" id="2913261"/>
    <lineage>
        <taxon>Bacteria</taxon>
        <taxon>Pseudomonadati</taxon>
        <taxon>Pseudomonadota</taxon>
        <taxon>Betaproteobacteria</taxon>
        <taxon>Burkholderiales</taxon>
        <taxon>Burkholderiaceae</taxon>
        <taxon>Paraburkholderia</taxon>
    </lineage>
</organism>
<proteinExistence type="predicted"/>
<sequence length="206" mass="22589">MIHETVVTTCSSDGTPHIAPMGARLERDRVVLMPFTPSTTYDNIMTSGYAVMNFTTDVRVFAGCVTDRRSWPTLPAGTVPGVRLAGALAHTELRLVDTSGDPARPVLTLRRVAEATHAPFTGFNRAQAAVIEAAVLVSRLHLLPREKIETEMAWLTIAIEKTAGPAEREAWRWLTEATAAYYSNSGSINESLHDSHNERACMREPT</sequence>
<dbReference type="EMBL" id="JAKLJA010000021">
    <property type="protein sequence ID" value="MCG5076104.1"/>
    <property type="molecule type" value="Genomic_DNA"/>
</dbReference>
<dbReference type="AlphaFoldDB" id="A0A9X1UGZ8"/>
<feature type="domain" description="DUF447" evidence="1">
    <location>
        <begin position="4"/>
        <end position="117"/>
    </location>
</feature>
<name>A0A9X1UGZ8_9BURK</name>
<comment type="caution">
    <text evidence="3">The sequence shown here is derived from an EMBL/GenBank/DDBJ whole genome shotgun (WGS) entry which is preliminary data.</text>
</comment>
<dbReference type="Gene3D" id="1.20.58.290">
    <property type="entry name" value="Hypothetical membrane protein ta0354_69_121"/>
    <property type="match status" value="1"/>
</dbReference>
<reference evidence="3" key="1">
    <citation type="submission" date="2022-01" db="EMBL/GenBank/DDBJ databases">
        <title>Genome sequence and assembly of Parabukholderia sp. RG36.</title>
        <authorList>
            <person name="Chhetri G."/>
        </authorList>
    </citation>
    <scope>NUCLEOTIDE SEQUENCE</scope>
    <source>
        <strain evidence="3">RG36</strain>
    </source>
</reference>
<evidence type="ECO:0000313" key="3">
    <source>
        <dbReference type="EMBL" id="MCG5076104.1"/>
    </source>
</evidence>
<dbReference type="InterPro" id="IPR007386">
    <property type="entry name" value="DUF447_N"/>
</dbReference>
<gene>
    <name evidence="3" type="ORF">L5014_22470</name>
</gene>
<feature type="domain" description="DUF447" evidence="2">
    <location>
        <begin position="124"/>
        <end position="176"/>
    </location>
</feature>
<dbReference type="SUPFAM" id="SSF50475">
    <property type="entry name" value="FMN-binding split barrel"/>
    <property type="match status" value="1"/>
</dbReference>
<dbReference type="Pfam" id="PF20766">
    <property type="entry name" value="DUF447_C"/>
    <property type="match status" value="1"/>
</dbReference>
<dbReference type="InterPro" id="IPR049288">
    <property type="entry name" value="DUF447_C"/>
</dbReference>
<evidence type="ECO:0000259" key="2">
    <source>
        <dbReference type="Pfam" id="PF20766"/>
    </source>
</evidence>
<dbReference type="Proteomes" id="UP001139308">
    <property type="component" value="Unassembled WGS sequence"/>
</dbReference>
<dbReference type="Pfam" id="PF04289">
    <property type="entry name" value="DUF447_N"/>
    <property type="match status" value="1"/>
</dbReference>
<protein>
    <submittedName>
        <fullName evidence="3">DUF447 family protein</fullName>
    </submittedName>
</protein>
<accession>A0A9X1UGZ8</accession>
<dbReference type="InterPro" id="IPR012349">
    <property type="entry name" value="Split_barrel_FMN-bd"/>
</dbReference>